<dbReference type="Proteomes" id="UP001161247">
    <property type="component" value="Chromosome 2"/>
</dbReference>
<feature type="compositionally biased region" description="Basic and acidic residues" evidence="3">
    <location>
        <begin position="472"/>
        <end position="512"/>
    </location>
</feature>
<dbReference type="SUPFAM" id="SSF54928">
    <property type="entry name" value="RNA-binding domain, RBD"/>
    <property type="match status" value="1"/>
</dbReference>
<dbReference type="InterPro" id="IPR032710">
    <property type="entry name" value="NTF2-like_dom_sf"/>
</dbReference>
<dbReference type="GO" id="GO:1990904">
    <property type="term" value="C:ribonucleoprotein complex"/>
    <property type="evidence" value="ECO:0007669"/>
    <property type="project" value="TreeGrafter"/>
</dbReference>
<dbReference type="Pfam" id="PF02136">
    <property type="entry name" value="NTF2"/>
    <property type="match status" value="1"/>
</dbReference>
<dbReference type="CDD" id="cd00590">
    <property type="entry name" value="RRM_SF"/>
    <property type="match status" value="1"/>
</dbReference>
<dbReference type="CDD" id="cd00780">
    <property type="entry name" value="NTF2"/>
    <property type="match status" value="1"/>
</dbReference>
<dbReference type="GO" id="GO:0003729">
    <property type="term" value="F:mRNA binding"/>
    <property type="evidence" value="ECO:0007669"/>
    <property type="project" value="TreeGrafter"/>
</dbReference>
<dbReference type="Gene3D" id="3.30.70.330">
    <property type="match status" value="1"/>
</dbReference>
<dbReference type="AlphaFoldDB" id="A0AAV1CL78"/>
<feature type="region of interest" description="Disordered" evidence="3">
    <location>
        <begin position="1"/>
        <end position="60"/>
    </location>
</feature>
<dbReference type="PROSITE" id="PS50177">
    <property type="entry name" value="NTF2_DOMAIN"/>
    <property type="match status" value="1"/>
</dbReference>
<keyword evidence="7" id="KW-1185">Reference proteome</keyword>
<dbReference type="SUPFAM" id="SSF54427">
    <property type="entry name" value="NTF2-like"/>
    <property type="match status" value="1"/>
</dbReference>
<feature type="region of interest" description="Disordered" evidence="3">
    <location>
        <begin position="454"/>
        <end position="558"/>
    </location>
</feature>
<dbReference type="Pfam" id="PF00076">
    <property type="entry name" value="RRM_1"/>
    <property type="match status" value="1"/>
</dbReference>
<evidence type="ECO:0000259" key="5">
    <source>
        <dbReference type="PROSITE" id="PS50177"/>
    </source>
</evidence>
<dbReference type="PROSITE" id="PS50102">
    <property type="entry name" value="RRM"/>
    <property type="match status" value="1"/>
</dbReference>
<feature type="domain" description="NTF2" evidence="5">
    <location>
        <begin position="68"/>
        <end position="181"/>
    </location>
</feature>
<reference evidence="6" key="1">
    <citation type="submission" date="2023-03" db="EMBL/GenBank/DDBJ databases">
        <authorList>
            <person name="Julca I."/>
        </authorList>
    </citation>
    <scope>NUCLEOTIDE SEQUENCE</scope>
</reference>
<dbReference type="InterPro" id="IPR039539">
    <property type="entry name" value="Ras_GTPase_bind_prot"/>
</dbReference>
<feature type="compositionally biased region" description="Polar residues" evidence="3">
    <location>
        <begin position="1"/>
        <end position="13"/>
    </location>
</feature>
<dbReference type="Gene3D" id="3.10.450.50">
    <property type="match status" value="1"/>
</dbReference>
<feature type="compositionally biased region" description="Basic and acidic residues" evidence="3">
    <location>
        <begin position="218"/>
        <end position="232"/>
    </location>
</feature>
<evidence type="ECO:0000256" key="2">
    <source>
        <dbReference type="PROSITE-ProRule" id="PRU00176"/>
    </source>
</evidence>
<dbReference type="InterPro" id="IPR018222">
    <property type="entry name" value="Nuclear_transport_factor_2_euk"/>
</dbReference>
<accession>A0AAV1CL78</accession>
<dbReference type="PANTHER" id="PTHR10693:SF75">
    <property type="entry name" value="NUCLEAR TRANSPORT FACTOR 2"/>
    <property type="match status" value="1"/>
</dbReference>
<gene>
    <name evidence="6" type="ORF">OLC1_LOCUS7206</name>
</gene>
<dbReference type="InterPro" id="IPR035979">
    <property type="entry name" value="RBD_domain_sf"/>
</dbReference>
<dbReference type="InterPro" id="IPR000504">
    <property type="entry name" value="RRM_dom"/>
</dbReference>
<name>A0AAV1CL78_OLDCO</name>
<feature type="region of interest" description="Disordered" evidence="3">
    <location>
        <begin position="203"/>
        <end position="257"/>
    </location>
</feature>
<evidence type="ECO:0000259" key="4">
    <source>
        <dbReference type="PROSITE" id="PS50102"/>
    </source>
</evidence>
<evidence type="ECO:0000313" key="6">
    <source>
        <dbReference type="EMBL" id="CAI9096454.1"/>
    </source>
</evidence>
<dbReference type="InterPro" id="IPR002075">
    <property type="entry name" value="NTF2_dom"/>
</dbReference>
<sequence>MADQESLSVSTPNAKAEMAEDQESLSVSTPNAKAEMAEDQESLSVSTPNAKAEMADQESASTPNAKTVADLFLAQYYEILRNYPDSLHKFYKDGSALKWPGAEFVTTIKGIEETIMASEYKGCEVKIINADAQDSLMEGIVLTVIGCLLGKDNVKKIMLQTFFLAKQGTFGFYVLNDNLCVMNTQEVLNISIASDDVDKSVSVASDVSSAQESGPADVHAEPKIDVPAEPKSVKGSTSTESTDVVEETPDGTVPAAEVPKPVTLTKNVTPANVSDDEKLEGQKLERQKISYASVLAKERKGSSFADNQGHKIVRVAPSSNQQSDVSPKIARVAPSFNQQQSRHFNRANIVRGTKERSFTENNSNIQNNSNNIRSEDSMARSVYMENLPKDITKDELAEAVKVFGLARPSDIQIKTFPRDGFCYGFVEFESEDSAKSAVEARKLTVKGSEARISVKKSGTRGAGGGFRSRNFKGQEKGEIRSDGSYRDDNSGRGYDRQSREFGERNSGSRDGRGYGGEAYPRNNGRNGGQLSNGGPQKDEQVQNGGGGNSNGAKTAAKS</sequence>
<dbReference type="GO" id="GO:0005829">
    <property type="term" value="C:cytosol"/>
    <property type="evidence" value="ECO:0007669"/>
    <property type="project" value="TreeGrafter"/>
</dbReference>
<dbReference type="SMART" id="SM00360">
    <property type="entry name" value="RRM"/>
    <property type="match status" value="1"/>
</dbReference>
<dbReference type="EMBL" id="OX459119">
    <property type="protein sequence ID" value="CAI9096454.1"/>
    <property type="molecule type" value="Genomic_DNA"/>
</dbReference>
<keyword evidence="1 2" id="KW-0694">RNA-binding</keyword>
<evidence type="ECO:0000256" key="3">
    <source>
        <dbReference type="SAM" id="MobiDB-lite"/>
    </source>
</evidence>
<evidence type="ECO:0000313" key="7">
    <source>
        <dbReference type="Proteomes" id="UP001161247"/>
    </source>
</evidence>
<feature type="domain" description="RRM" evidence="4">
    <location>
        <begin position="380"/>
        <end position="457"/>
    </location>
</feature>
<organism evidence="6 7">
    <name type="scientific">Oldenlandia corymbosa var. corymbosa</name>
    <dbReference type="NCBI Taxonomy" id="529605"/>
    <lineage>
        <taxon>Eukaryota</taxon>
        <taxon>Viridiplantae</taxon>
        <taxon>Streptophyta</taxon>
        <taxon>Embryophyta</taxon>
        <taxon>Tracheophyta</taxon>
        <taxon>Spermatophyta</taxon>
        <taxon>Magnoliopsida</taxon>
        <taxon>eudicotyledons</taxon>
        <taxon>Gunneridae</taxon>
        <taxon>Pentapetalae</taxon>
        <taxon>asterids</taxon>
        <taxon>lamiids</taxon>
        <taxon>Gentianales</taxon>
        <taxon>Rubiaceae</taxon>
        <taxon>Rubioideae</taxon>
        <taxon>Spermacoceae</taxon>
        <taxon>Hedyotis-Oldenlandia complex</taxon>
        <taxon>Oldenlandia</taxon>
    </lineage>
</organism>
<proteinExistence type="predicted"/>
<protein>
    <submittedName>
        <fullName evidence="6">OLC1v1032610C1</fullName>
    </submittedName>
</protein>
<evidence type="ECO:0000256" key="1">
    <source>
        <dbReference type="ARBA" id="ARBA00022884"/>
    </source>
</evidence>
<dbReference type="InterPro" id="IPR012677">
    <property type="entry name" value="Nucleotide-bd_a/b_plait_sf"/>
</dbReference>
<dbReference type="PANTHER" id="PTHR10693">
    <property type="entry name" value="RAS GTPASE-ACTIVATING PROTEIN-BINDING PROTEIN"/>
    <property type="match status" value="1"/>
</dbReference>